<proteinExistence type="predicted"/>
<evidence type="ECO:0000256" key="1">
    <source>
        <dbReference type="SAM" id="MobiDB-lite"/>
    </source>
</evidence>
<reference evidence="3 4" key="1">
    <citation type="journal article" date="2023" name="Nucleic Acids Res.">
        <title>The hologenome of Daphnia magna reveals possible DNA methylation and microbiome-mediated evolution of the host genome.</title>
        <authorList>
            <person name="Chaturvedi A."/>
            <person name="Li X."/>
            <person name="Dhandapani V."/>
            <person name="Marshall H."/>
            <person name="Kissane S."/>
            <person name="Cuenca-Cambronero M."/>
            <person name="Asole G."/>
            <person name="Calvet F."/>
            <person name="Ruiz-Romero M."/>
            <person name="Marangio P."/>
            <person name="Guigo R."/>
            <person name="Rago D."/>
            <person name="Mirbahai L."/>
            <person name="Eastwood N."/>
            <person name="Colbourne J.K."/>
            <person name="Zhou J."/>
            <person name="Mallon E."/>
            <person name="Orsini L."/>
        </authorList>
    </citation>
    <scope>NUCLEOTIDE SEQUENCE [LARGE SCALE GENOMIC DNA]</scope>
    <source>
        <strain evidence="3">LRV0_1</strain>
    </source>
</reference>
<feature type="transmembrane region" description="Helical" evidence="2">
    <location>
        <begin position="25"/>
        <end position="53"/>
    </location>
</feature>
<keyword evidence="2" id="KW-0812">Transmembrane</keyword>
<sequence>MASSRKSYLKTIWCARKTRGVRASLLLYLSLHLPNFVFAIMALIFISFLSILFSRKHPVQPGTCASQVNPGGQGDTSEKLEVSNMGPGSAPVLENPGYSPIVAKNSPGSLFAKMVRLGWF</sequence>
<evidence type="ECO:0000256" key="2">
    <source>
        <dbReference type="SAM" id="Phobius"/>
    </source>
</evidence>
<dbReference type="EMBL" id="JAOYFB010000003">
    <property type="protein sequence ID" value="KAK4012272.1"/>
    <property type="molecule type" value="Genomic_DNA"/>
</dbReference>
<keyword evidence="2" id="KW-0472">Membrane</keyword>
<name>A0ABQ9ZH73_9CRUS</name>
<accession>A0ABQ9ZH73</accession>
<feature type="region of interest" description="Disordered" evidence="1">
    <location>
        <begin position="64"/>
        <end position="89"/>
    </location>
</feature>
<dbReference type="Proteomes" id="UP001234178">
    <property type="component" value="Unassembled WGS sequence"/>
</dbReference>
<evidence type="ECO:0000313" key="4">
    <source>
        <dbReference type="Proteomes" id="UP001234178"/>
    </source>
</evidence>
<organism evidence="3 4">
    <name type="scientific">Daphnia magna</name>
    <dbReference type="NCBI Taxonomy" id="35525"/>
    <lineage>
        <taxon>Eukaryota</taxon>
        <taxon>Metazoa</taxon>
        <taxon>Ecdysozoa</taxon>
        <taxon>Arthropoda</taxon>
        <taxon>Crustacea</taxon>
        <taxon>Branchiopoda</taxon>
        <taxon>Diplostraca</taxon>
        <taxon>Cladocera</taxon>
        <taxon>Anomopoda</taxon>
        <taxon>Daphniidae</taxon>
        <taxon>Daphnia</taxon>
    </lineage>
</organism>
<protein>
    <submittedName>
        <fullName evidence="3">Uncharacterized protein</fullName>
    </submittedName>
</protein>
<comment type="caution">
    <text evidence="3">The sequence shown here is derived from an EMBL/GenBank/DDBJ whole genome shotgun (WGS) entry which is preliminary data.</text>
</comment>
<keyword evidence="2" id="KW-1133">Transmembrane helix</keyword>
<gene>
    <name evidence="3" type="ORF">OUZ56_021373</name>
</gene>
<evidence type="ECO:0000313" key="3">
    <source>
        <dbReference type="EMBL" id="KAK4012272.1"/>
    </source>
</evidence>
<keyword evidence="4" id="KW-1185">Reference proteome</keyword>